<sequence length="155" mass="15826">MKPDQQLTLDVILLVARLAMGWTMIAHGAQKFFEWGVEGTAAYMGAGGVPLPLLSASFAAAVELGGGVLLVLGALTRIAALGMVAVMAGAFVFAQDSTTIFVQDDGYGYVLAVAVCCLLIAALGSGRFGVDRLLAARFGGTREGTRRAGAGGTDS</sequence>
<protein>
    <submittedName>
        <fullName evidence="8">DoxX family protein</fullName>
    </submittedName>
</protein>
<keyword evidence="4 7" id="KW-0812">Transmembrane</keyword>
<keyword evidence="6 7" id="KW-0472">Membrane</keyword>
<dbReference type="InterPro" id="IPR051907">
    <property type="entry name" value="DoxX-like_oxidoreductase"/>
</dbReference>
<dbReference type="Proteomes" id="UP001055940">
    <property type="component" value="Chromosome"/>
</dbReference>
<keyword evidence="3" id="KW-1003">Cell membrane</keyword>
<dbReference type="Pfam" id="PF07681">
    <property type="entry name" value="DoxX"/>
    <property type="match status" value="1"/>
</dbReference>
<dbReference type="PANTHER" id="PTHR33452">
    <property type="entry name" value="OXIDOREDUCTASE CATD-RELATED"/>
    <property type="match status" value="1"/>
</dbReference>
<evidence type="ECO:0000256" key="2">
    <source>
        <dbReference type="ARBA" id="ARBA00006679"/>
    </source>
</evidence>
<dbReference type="EMBL" id="CP099837">
    <property type="protein sequence ID" value="USY19458.1"/>
    <property type="molecule type" value="Genomic_DNA"/>
</dbReference>
<evidence type="ECO:0000256" key="3">
    <source>
        <dbReference type="ARBA" id="ARBA00022475"/>
    </source>
</evidence>
<organism evidence="8 9">
    <name type="scientific">Nocardiopsis exhalans</name>
    <dbReference type="NCBI Taxonomy" id="163604"/>
    <lineage>
        <taxon>Bacteria</taxon>
        <taxon>Bacillati</taxon>
        <taxon>Actinomycetota</taxon>
        <taxon>Actinomycetes</taxon>
        <taxon>Streptosporangiales</taxon>
        <taxon>Nocardiopsidaceae</taxon>
        <taxon>Nocardiopsis</taxon>
    </lineage>
</organism>
<reference evidence="8" key="1">
    <citation type="submission" date="2022-06" db="EMBL/GenBank/DDBJ databases">
        <authorList>
            <person name="Ping M."/>
        </authorList>
    </citation>
    <scope>NUCLEOTIDE SEQUENCE</scope>
    <source>
        <strain evidence="8">JCM11759T</strain>
    </source>
</reference>
<dbReference type="InterPro" id="IPR032808">
    <property type="entry name" value="DoxX"/>
</dbReference>
<feature type="transmembrane region" description="Helical" evidence="7">
    <location>
        <begin position="41"/>
        <end position="62"/>
    </location>
</feature>
<name>A0ABY5D7J6_9ACTN</name>
<keyword evidence="9" id="KW-1185">Reference proteome</keyword>
<comment type="similarity">
    <text evidence="2">Belongs to the DoxX family.</text>
</comment>
<comment type="subcellular location">
    <subcellularLocation>
        <location evidence="1">Cell membrane</location>
        <topology evidence="1">Multi-pass membrane protein</topology>
    </subcellularLocation>
</comment>
<dbReference type="RefSeq" id="WP_254418681.1">
    <property type="nucleotide sequence ID" value="NZ_BAAAJB010000092.1"/>
</dbReference>
<evidence type="ECO:0000313" key="8">
    <source>
        <dbReference type="EMBL" id="USY19458.1"/>
    </source>
</evidence>
<proteinExistence type="inferred from homology"/>
<evidence type="ECO:0000256" key="7">
    <source>
        <dbReference type="SAM" id="Phobius"/>
    </source>
</evidence>
<evidence type="ECO:0000256" key="6">
    <source>
        <dbReference type="ARBA" id="ARBA00023136"/>
    </source>
</evidence>
<keyword evidence="5 7" id="KW-1133">Transmembrane helix</keyword>
<evidence type="ECO:0000313" key="9">
    <source>
        <dbReference type="Proteomes" id="UP001055940"/>
    </source>
</evidence>
<dbReference type="PANTHER" id="PTHR33452:SF1">
    <property type="entry name" value="INNER MEMBRANE PROTEIN YPHA-RELATED"/>
    <property type="match status" value="1"/>
</dbReference>
<accession>A0ABY5D7J6</accession>
<evidence type="ECO:0000256" key="1">
    <source>
        <dbReference type="ARBA" id="ARBA00004651"/>
    </source>
</evidence>
<feature type="transmembrane region" description="Helical" evidence="7">
    <location>
        <begin position="106"/>
        <end position="124"/>
    </location>
</feature>
<feature type="transmembrane region" description="Helical" evidence="7">
    <location>
        <begin position="7"/>
        <end position="29"/>
    </location>
</feature>
<evidence type="ECO:0000256" key="5">
    <source>
        <dbReference type="ARBA" id="ARBA00022989"/>
    </source>
</evidence>
<gene>
    <name evidence="8" type="ORF">NE857_30150</name>
</gene>
<evidence type="ECO:0000256" key="4">
    <source>
        <dbReference type="ARBA" id="ARBA00022692"/>
    </source>
</evidence>
<feature type="transmembrane region" description="Helical" evidence="7">
    <location>
        <begin position="69"/>
        <end position="94"/>
    </location>
</feature>